<dbReference type="InterPro" id="IPR002611">
    <property type="entry name" value="IstB_ATP-bd"/>
</dbReference>
<keyword evidence="6" id="KW-1185">Reference proteome</keyword>
<dbReference type="GO" id="GO:0005524">
    <property type="term" value="F:ATP binding"/>
    <property type="evidence" value="ECO:0007669"/>
    <property type="project" value="UniProtKB-KW"/>
</dbReference>
<dbReference type="AlphaFoldDB" id="A0A2T3J6I6"/>
<name>A0A2T3J6I6_9GAMM</name>
<dbReference type="PANTHER" id="PTHR30050">
    <property type="entry name" value="CHROMOSOMAL REPLICATION INITIATOR PROTEIN DNAA"/>
    <property type="match status" value="1"/>
</dbReference>
<accession>A0A2T3J6I6</accession>
<keyword evidence="3" id="KW-0067">ATP-binding</keyword>
<dbReference type="GO" id="GO:0006260">
    <property type="term" value="P:DNA replication"/>
    <property type="evidence" value="ECO:0007669"/>
    <property type="project" value="TreeGrafter"/>
</dbReference>
<keyword evidence="2" id="KW-0547">Nucleotide-binding</keyword>
<dbReference type="InterPro" id="IPR027417">
    <property type="entry name" value="P-loop_NTPase"/>
</dbReference>
<comment type="caution">
    <text evidence="5">The sequence shown here is derived from an EMBL/GenBank/DDBJ whole genome shotgun (WGS) entry which is preliminary data.</text>
</comment>
<dbReference type="NCBIfam" id="NF038214">
    <property type="entry name" value="IS21_help_AAA"/>
    <property type="match status" value="1"/>
</dbReference>
<feature type="domain" description="AAA+ ATPase" evidence="4">
    <location>
        <begin position="97"/>
        <end position="230"/>
    </location>
</feature>
<protein>
    <submittedName>
        <fullName evidence="5">Transposase</fullName>
    </submittedName>
</protein>
<dbReference type="Gene3D" id="3.40.50.300">
    <property type="entry name" value="P-loop containing nucleotide triphosphate hydrolases"/>
    <property type="match status" value="1"/>
</dbReference>
<reference evidence="5 6" key="1">
    <citation type="submission" date="2018-01" db="EMBL/GenBank/DDBJ databases">
        <title>Whole genome sequencing of Histamine producing bacteria.</title>
        <authorList>
            <person name="Butler K."/>
        </authorList>
    </citation>
    <scope>NUCLEOTIDE SEQUENCE [LARGE SCALE GENOMIC DNA]</scope>
    <source>
        <strain evidence="5 6">JCM 12947</strain>
    </source>
</reference>
<dbReference type="InterPro" id="IPR003593">
    <property type="entry name" value="AAA+_ATPase"/>
</dbReference>
<dbReference type="SMART" id="SM00382">
    <property type="entry name" value="AAA"/>
    <property type="match status" value="1"/>
</dbReference>
<dbReference type="CDD" id="cd00009">
    <property type="entry name" value="AAA"/>
    <property type="match status" value="1"/>
</dbReference>
<dbReference type="PIRSF" id="PIRSF003073">
    <property type="entry name" value="DNAC_TnpB_IstB"/>
    <property type="match status" value="1"/>
</dbReference>
<dbReference type="SUPFAM" id="SSF52540">
    <property type="entry name" value="P-loop containing nucleoside triphosphate hydrolases"/>
    <property type="match status" value="1"/>
</dbReference>
<dbReference type="RefSeq" id="WP_107246322.1">
    <property type="nucleotide sequence ID" value="NZ_PYMJ01000056.1"/>
</dbReference>
<dbReference type="EMBL" id="PYMJ01000056">
    <property type="protein sequence ID" value="PSU43617.1"/>
    <property type="molecule type" value="Genomic_DNA"/>
</dbReference>
<evidence type="ECO:0000256" key="2">
    <source>
        <dbReference type="ARBA" id="ARBA00022741"/>
    </source>
</evidence>
<dbReference type="Proteomes" id="UP000240987">
    <property type="component" value="Unassembled WGS sequence"/>
</dbReference>
<sequence>MSQLDEQLKALRLSHAADALVRQEEQLTTYAELSFNERLSLLLEYELLCRNVNKVERLKRQAKLRLSASPNQLDYRVERGLNRKLMSELLTGGYLHNCQNILLTGPTGAGKTYVACALAEQACEQQHLTRYYRLSRLLDDLAAARVDGTYQKVLLNLAKKQLLVIDDWGMEKLTQKQSSDLLEVLEDRYQQSSTIMVSQLPVSDWYNMISNTTIADALLDRLLHNSHRIELRGESMRKLAQSDHLS</sequence>
<evidence type="ECO:0000313" key="6">
    <source>
        <dbReference type="Proteomes" id="UP000240987"/>
    </source>
</evidence>
<gene>
    <name evidence="5" type="ORF">C9J12_27950</name>
</gene>
<dbReference type="PANTHER" id="PTHR30050:SF4">
    <property type="entry name" value="ATP-BINDING PROTEIN RV3427C IN INSERTION SEQUENCE-RELATED"/>
    <property type="match status" value="1"/>
</dbReference>
<organism evidence="5 6">
    <name type="scientific">Photobacterium frigidiphilum</name>
    <dbReference type="NCBI Taxonomy" id="264736"/>
    <lineage>
        <taxon>Bacteria</taxon>
        <taxon>Pseudomonadati</taxon>
        <taxon>Pseudomonadota</taxon>
        <taxon>Gammaproteobacteria</taxon>
        <taxon>Vibrionales</taxon>
        <taxon>Vibrionaceae</taxon>
        <taxon>Photobacterium</taxon>
    </lineage>
</organism>
<dbReference type="Pfam" id="PF01695">
    <property type="entry name" value="IstB_IS21"/>
    <property type="match status" value="1"/>
</dbReference>
<proteinExistence type="inferred from homology"/>
<comment type="similarity">
    <text evidence="1">Belongs to the IS21/IS1162 putative ATP-binding protein family.</text>
</comment>
<dbReference type="InterPro" id="IPR028350">
    <property type="entry name" value="DNAC/IstB-like"/>
</dbReference>
<dbReference type="InterPro" id="IPR047661">
    <property type="entry name" value="IstB"/>
</dbReference>
<dbReference type="OrthoDB" id="8150723at2"/>
<evidence type="ECO:0000313" key="5">
    <source>
        <dbReference type="EMBL" id="PSU43617.1"/>
    </source>
</evidence>
<evidence type="ECO:0000256" key="3">
    <source>
        <dbReference type="ARBA" id="ARBA00022840"/>
    </source>
</evidence>
<evidence type="ECO:0000259" key="4">
    <source>
        <dbReference type="SMART" id="SM00382"/>
    </source>
</evidence>
<evidence type="ECO:0000256" key="1">
    <source>
        <dbReference type="ARBA" id="ARBA00008059"/>
    </source>
</evidence>